<dbReference type="PRINTS" id="PR00039">
    <property type="entry name" value="HTHLYSR"/>
</dbReference>
<feature type="domain" description="HTH lysR-type" evidence="5">
    <location>
        <begin position="1"/>
        <end position="58"/>
    </location>
</feature>
<dbReference type="CDD" id="cd05466">
    <property type="entry name" value="PBP2_LTTR_substrate"/>
    <property type="match status" value="1"/>
</dbReference>
<dbReference type="Pfam" id="PF03466">
    <property type="entry name" value="LysR_substrate"/>
    <property type="match status" value="1"/>
</dbReference>
<protein>
    <submittedName>
        <fullName evidence="6">LysR family transcriptional regulator</fullName>
    </submittedName>
</protein>
<sequence>MDLNQLRIFSVIAQERTLARASSVLCLSQPAVSAQLKALEESLKIKLFDRTSRGMQITAAGQVMLEETGRVLAAADNVSALARKFVTQGLSGEFRLGTIFEPRMLRLATLISMLSEKYPHVQVSFSQGISGDVITRIAEREINAGYVIGEPTDERLRFIKIAPIVLRVVAPYSWRDRIADASWHDIVQLPWLSTPGKCSFRSIAARMFARHNVLPRTVIEADQESILSDLVTQGIGLTLLREDVAIAGEAEGKITIWSPGMELDNLYFVYLDACKDSDLMRAIVPLIRRIWSLDAA</sequence>
<evidence type="ECO:0000259" key="5">
    <source>
        <dbReference type="PROSITE" id="PS50931"/>
    </source>
</evidence>
<dbReference type="GO" id="GO:0000976">
    <property type="term" value="F:transcription cis-regulatory region binding"/>
    <property type="evidence" value="ECO:0007669"/>
    <property type="project" value="TreeGrafter"/>
</dbReference>
<dbReference type="Pfam" id="PF00126">
    <property type="entry name" value="HTH_1"/>
    <property type="match status" value="1"/>
</dbReference>
<keyword evidence="7" id="KW-1185">Reference proteome</keyword>
<dbReference type="PANTHER" id="PTHR30126:SF40">
    <property type="entry name" value="HTH-TYPE TRANSCRIPTIONAL REGULATOR GLTR"/>
    <property type="match status" value="1"/>
</dbReference>
<dbReference type="SUPFAM" id="SSF53850">
    <property type="entry name" value="Periplasmic binding protein-like II"/>
    <property type="match status" value="1"/>
</dbReference>
<dbReference type="InterPro" id="IPR036390">
    <property type="entry name" value="WH_DNA-bd_sf"/>
</dbReference>
<dbReference type="RefSeq" id="WP_169434594.1">
    <property type="nucleotide sequence ID" value="NZ_CP051685.1"/>
</dbReference>
<dbReference type="GO" id="GO:0003700">
    <property type="term" value="F:DNA-binding transcription factor activity"/>
    <property type="evidence" value="ECO:0007669"/>
    <property type="project" value="InterPro"/>
</dbReference>
<dbReference type="InterPro" id="IPR036388">
    <property type="entry name" value="WH-like_DNA-bd_sf"/>
</dbReference>
<dbReference type="Gene3D" id="1.10.10.10">
    <property type="entry name" value="Winged helix-like DNA-binding domain superfamily/Winged helix DNA-binding domain"/>
    <property type="match status" value="1"/>
</dbReference>
<proteinExistence type="inferred from homology"/>
<gene>
    <name evidence="6" type="ORF">HH212_05995</name>
</gene>
<reference evidence="6 7" key="1">
    <citation type="submission" date="2020-04" db="EMBL/GenBank/DDBJ databases">
        <title>Genome sequencing of novel species.</title>
        <authorList>
            <person name="Heo J."/>
            <person name="Kim S.-J."/>
            <person name="Kim J.-S."/>
            <person name="Hong S.-B."/>
            <person name="Kwon S.-W."/>
        </authorList>
    </citation>
    <scope>NUCLEOTIDE SEQUENCE [LARGE SCALE GENOMIC DNA]</scope>
    <source>
        <strain evidence="6 7">GN2-R2</strain>
    </source>
</reference>
<dbReference type="FunFam" id="1.10.10.10:FF:000001">
    <property type="entry name" value="LysR family transcriptional regulator"/>
    <property type="match status" value="1"/>
</dbReference>
<accession>A0A7Z2VVA2</accession>
<evidence type="ECO:0000256" key="1">
    <source>
        <dbReference type="ARBA" id="ARBA00009437"/>
    </source>
</evidence>
<keyword evidence="3" id="KW-0238">DNA-binding</keyword>
<dbReference type="Gene3D" id="3.40.190.290">
    <property type="match status" value="1"/>
</dbReference>
<name>A0A7Z2VVA2_9BURK</name>
<evidence type="ECO:0000256" key="2">
    <source>
        <dbReference type="ARBA" id="ARBA00023015"/>
    </source>
</evidence>
<keyword evidence="2" id="KW-0805">Transcription regulation</keyword>
<dbReference type="KEGG" id="mfy:HH212_05995"/>
<evidence type="ECO:0000313" key="6">
    <source>
        <dbReference type="EMBL" id="QJD99631.1"/>
    </source>
</evidence>
<organism evidence="6 7">
    <name type="scientific">Massilia forsythiae</name>
    <dbReference type="NCBI Taxonomy" id="2728020"/>
    <lineage>
        <taxon>Bacteria</taxon>
        <taxon>Pseudomonadati</taxon>
        <taxon>Pseudomonadota</taxon>
        <taxon>Betaproteobacteria</taxon>
        <taxon>Burkholderiales</taxon>
        <taxon>Oxalobacteraceae</taxon>
        <taxon>Telluria group</taxon>
        <taxon>Massilia</taxon>
    </lineage>
</organism>
<dbReference type="PANTHER" id="PTHR30126">
    <property type="entry name" value="HTH-TYPE TRANSCRIPTIONAL REGULATOR"/>
    <property type="match status" value="1"/>
</dbReference>
<evidence type="ECO:0000313" key="7">
    <source>
        <dbReference type="Proteomes" id="UP000502415"/>
    </source>
</evidence>
<dbReference type="PROSITE" id="PS50931">
    <property type="entry name" value="HTH_LYSR"/>
    <property type="match status" value="1"/>
</dbReference>
<dbReference type="Proteomes" id="UP000502415">
    <property type="component" value="Chromosome"/>
</dbReference>
<dbReference type="EMBL" id="CP051685">
    <property type="protein sequence ID" value="QJD99631.1"/>
    <property type="molecule type" value="Genomic_DNA"/>
</dbReference>
<comment type="similarity">
    <text evidence="1">Belongs to the LysR transcriptional regulatory family.</text>
</comment>
<dbReference type="InterPro" id="IPR005119">
    <property type="entry name" value="LysR_subst-bd"/>
</dbReference>
<evidence type="ECO:0000256" key="4">
    <source>
        <dbReference type="ARBA" id="ARBA00023163"/>
    </source>
</evidence>
<dbReference type="InterPro" id="IPR000847">
    <property type="entry name" value="LysR_HTH_N"/>
</dbReference>
<dbReference type="SUPFAM" id="SSF46785">
    <property type="entry name" value="Winged helix' DNA-binding domain"/>
    <property type="match status" value="1"/>
</dbReference>
<evidence type="ECO:0000256" key="3">
    <source>
        <dbReference type="ARBA" id="ARBA00023125"/>
    </source>
</evidence>
<keyword evidence="4" id="KW-0804">Transcription</keyword>
<dbReference type="AlphaFoldDB" id="A0A7Z2VVA2"/>